<dbReference type="SMART" id="SM00760">
    <property type="entry name" value="Bac_DnaA_C"/>
    <property type="match status" value="1"/>
</dbReference>
<dbReference type="Gene3D" id="3.30.70.1290">
    <property type="entry name" value="Transposase IS200-like"/>
    <property type="match status" value="1"/>
</dbReference>
<feature type="domain" description="Chromosomal replication initiator DnaA C-terminal" evidence="1">
    <location>
        <begin position="215"/>
        <end position="286"/>
    </location>
</feature>
<dbReference type="EMBL" id="JACHWZ010000001">
    <property type="protein sequence ID" value="MBB3059438.1"/>
    <property type="molecule type" value="Genomic_DNA"/>
</dbReference>
<protein>
    <submittedName>
        <fullName evidence="3">REP element-mobilizing transposase RayT</fullName>
    </submittedName>
</protein>
<dbReference type="SMART" id="SM01321">
    <property type="entry name" value="Y1_Tnp"/>
    <property type="match status" value="1"/>
</dbReference>
<evidence type="ECO:0000313" key="4">
    <source>
        <dbReference type="Proteomes" id="UP000535937"/>
    </source>
</evidence>
<name>A0A7W4W980_9GAMM</name>
<organism evidence="3 4">
    <name type="scientific">Microbulbifer rhizosphaerae</name>
    <dbReference type="NCBI Taxonomy" id="1562603"/>
    <lineage>
        <taxon>Bacteria</taxon>
        <taxon>Pseudomonadati</taxon>
        <taxon>Pseudomonadota</taxon>
        <taxon>Gammaproteobacteria</taxon>
        <taxon>Cellvibrionales</taxon>
        <taxon>Microbulbiferaceae</taxon>
        <taxon>Microbulbifer</taxon>
    </lineage>
</organism>
<dbReference type="InterPro" id="IPR013159">
    <property type="entry name" value="DnaA_C"/>
</dbReference>
<dbReference type="InterPro" id="IPR010921">
    <property type="entry name" value="Trp_repressor/repl_initiator"/>
</dbReference>
<gene>
    <name evidence="3" type="ORF">FHS09_000239</name>
</gene>
<dbReference type="GO" id="GO:0006275">
    <property type="term" value="P:regulation of DNA replication"/>
    <property type="evidence" value="ECO:0007669"/>
    <property type="project" value="InterPro"/>
</dbReference>
<dbReference type="InterPro" id="IPR002686">
    <property type="entry name" value="Transposase_17"/>
</dbReference>
<dbReference type="Gene3D" id="1.10.1750.10">
    <property type="match status" value="1"/>
</dbReference>
<dbReference type="GO" id="GO:0005524">
    <property type="term" value="F:ATP binding"/>
    <property type="evidence" value="ECO:0007669"/>
    <property type="project" value="InterPro"/>
</dbReference>
<dbReference type="GO" id="GO:0043565">
    <property type="term" value="F:sequence-specific DNA binding"/>
    <property type="evidence" value="ECO:0007669"/>
    <property type="project" value="InterPro"/>
</dbReference>
<feature type="domain" description="Transposase IS200-like" evidence="2">
    <location>
        <begin position="1"/>
        <end position="107"/>
    </location>
</feature>
<dbReference type="GO" id="GO:0004803">
    <property type="term" value="F:transposase activity"/>
    <property type="evidence" value="ECO:0007669"/>
    <property type="project" value="InterPro"/>
</dbReference>
<proteinExistence type="predicted"/>
<dbReference type="CDD" id="cd06571">
    <property type="entry name" value="Bac_DnaA_C"/>
    <property type="match status" value="1"/>
</dbReference>
<dbReference type="Pfam" id="PF08299">
    <property type="entry name" value="Bac_DnaA_C"/>
    <property type="match status" value="1"/>
</dbReference>
<evidence type="ECO:0000259" key="1">
    <source>
        <dbReference type="SMART" id="SM00760"/>
    </source>
</evidence>
<dbReference type="PANTHER" id="PTHR34322">
    <property type="entry name" value="TRANSPOSASE, Y1_TNP DOMAIN-CONTAINING"/>
    <property type="match status" value="1"/>
</dbReference>
<dbReference type="Pfam" id="PF01797">
    <property type="entry name" value="Y1_Tnp"/>
    <property type="match status" value="1"/>
</dbReference>
<reference evidence="3 4" key="1">
    <citation type="submission" date="2020-08" db="EMBL/GenBank/DDBJ databases">
        <title>Genomic Encyclopedia of Type Strains, Phase III (KMG-III): the genomes of soil and plant-associated and newly described type strains.</title>
        <authorList>
            <person name="Whitman W."/>
        </authorList>
    </citation>
    <scope>NUCLEOTIDE SEQUENCE [LARGE SCALE GENOMIC DNA]</scope>
    <source>
        <strain evidence="3 4">CECT 8799</strain>
    </source>
</reference>
<dbReference type="PANTHER" id="PTHR34322:SF2">
    <property type="entry name" value="TRANSPOSASE IS200-LIKE DOMAIN-CONTAINING PROTEIN"/>
    <property type="match status" value="1"/>
</dbReference>
<evidence type="ECO:0000259" key="2">
    <source>
        <dbReference type="SMART" id="SM01321"/>
    </source>
</evidence>
<dbReference type="Proteomes" id="UP000535937">
    <property type="component" value="Unassembled WGS sequence"/>
</dbReference>
<sequence length="309" mass="35348">MNRGAARQTIFRDSDCYTAFLDALAEAHSRFDLQIHAYCLMGNHYHLLVHTPRGNLSRGMRHINGVYTQRFNRLQRRDGPLFRGRYKAILVDADSYLLSLSRYIHRNPIETRKPLVGELEDYPWSSYPAYLNRVSLPEWLYRDFVYGALGRRNKFQAYRDYVEQGVDADIRAFYQRQRQAPIMGDDSFRARVLGEAGEISREVPRCERMLQVPESSDSLVAVVAEAFDLAVADIYARPGRGRGAWNPARALAMWLCQERAGMTLAEIGRLFGGIHYSGVSQAIRRLKGRLAEGEDGLKEIKVVMSMFSS</sequence>
<keyword evidence="4" id="KW-1185">Reference proteome</keyword>
<evidence type="ECO:0000313" key="3">
    <source>
        <dbReference type="EMBL" id="MBB3059438.1"/>
    </source>
</evidence>
<dbReference type="GO" id="GO:0006313">
    <property type="term" value="P:DNA transposition"/>
    <property type="evidence" value="ECO:0007669"/>
    <property type="project" value="InterPro"/>
</dbReference>
<dbReference type="InterPro" id="IPR036515">
    <property type="entry name" value="Transposase_17_sf"/>
</dbReference>
<dbReference type="AlphaFoldDB" id="A0A7W4W980"/>
<accession>A0A7W4W980</accession>
<comment type="caution">
    <text evidence="3">The sequence shown here is derived from an EMBL/GenBank/DDBJ whole genome shotgun (WGS) entry which is preliminary data.</text>
</comment>
<dbReference type="SUPFAM" id="SSF48295">
    <property type="entry name" value="TrpR-like"/>
    <property type="match status" value="1"/>
</dbReference>
<dbReference type="GO" id="GO:0006270">
    <property type="term" value="P:DNA replication initiation"/>
    <property type="evidence" value="ECO:0007669"/>
    <property type="project" value="InterPro"/>
</dbReference>
<dbReference type="SUPFAM" id="SSF143422">
    <property type="entry name" value="Transposase IS200-like"/>
    <property type="match status" value="1"/>
</dbReference>